<dbReference type="Gene3D" id="1.20.140.150">
    <property type="match status" value="1"/>
</dbReference>
<feature type="transmembrane region" description="Helical" evidence="3">
    <location>
        <begin position="257"/>
        <end position="279"/>
    </location>
</feature>
<dbReference type="PANTHER" id="PTHR13049">
    <property type="entry name" value="DUF814-RELATED"/>
    <property type="match status" value="1"/>
</dbReference>
<evidence type="ECO:0000313" key="6">
    <source>
        <dbReference type="Proteomes" id="UP000249723"/>
    </source>
</evidence>
<dbReference type="InterPro" id="IPR039730">
    <property type="entry name" value="Jlp2/Ccd25"/>
</dbReference>
<gene>
    <name evidence="5" type="ORF">BZ3500_MVSOF-1268-A1-R1_CHR10-2G02908</name>
</gene>
<dbReference type="Proteomes" id="UP000249723">
    <property type="component" value="Unassembled WGS sequence"/>
</dbReference>
<organism evidence="5 6">
    <name type="scientific">Microbotryum saponariae</name>
    <dbReference type="NCBI Taxonomy" id="289078"/>
    <lineage>
        <taxon>Eukaryota</taxon>
        <taxon>Fungi</taxon>
        <taxon>Dikarya</taxon>
        <taxon>Basidiomycota</taxon>
        <taxon>Pucciniomycotina</taxon>
        <taxon>Microbotryomycetes</taxon>
        <taxon>Microbotryales</taxon>
        <taxon>Microbotryaceae</taxon>
        <taxon>Microbotryum</taxon>
    </lineage>
</organism>
<evidence type="ECO:0000313" key="5">
    <source>
        <dbReference type="EMBL" id="SDA01719.1"/>
    </source>
</evidence>
<dbReference type="STRING" id="289078.A0A2X0K720"/>
<evidence type="ECO:0000256" key="3">
    <source>
        <dbReference type="SAM" id="Phobius"/>
    </source>
</evidence>
<feature type="transmembrane region" description="Helical" evidence="3">
    <location>
        <begin position="426"/>
        <end position="445"/>
    </location>
</feature>
<reference evidence="6" key="1">
    <citation type="submission" date="2016-10" db="EMBL/GenBank/DDBJ databases">
        <authorList>
            <person name="Jeantristanb JTB J.-T."/>
            <person name="Ricardo R."/>
        </authorList>
    </citation>
    <scope>NUCLEOTIDE SEQUENCE [LARGE SCALE GENOMIC DNA]</scope>
</reference>
<evidence type="ECO:0000259" key="4">
    <source>
        <dbReference type="Pfam" id="PF05670"/>
    </source>
</evidence>
<dbReference type="InterPro" id="IPR008532">
    <property type="entry name" value="NFACT_RNA-bd"/>
</dbReference>
<dbReference type="EMBL" id="FMWP01000117">
    <property type="protein sequence ID" value="SDA01719.1"/>
    <property type="molecule type" value="Genomic_DNA"/>
</dbReference>
<keyword evidence="6" id="KW-1185">Reference proteome</keyword>
<dbReference type="AlphaFoldDB" id="A0A2X0K720"/>
<proteinExistence type="inferred from homology"/>
<evidence type="ECO:0000256" key="2">
    <source>
        <dbReference type="SAM" id="Coils"/>
    </source>
</evidence>
<dbReference type="PANTHER" id="PTHR13049:SF2">
    <property type="entry name" value="COILED-COIL DOMAIN-CONTAINING PROTEIN 25"/>
    <property type="match status" value="1"/>
</dbReference>
<keyword evidence="2" id="KW-0175">Coiled coil</keyword>
<accession>A0A2X0K720</accession>
<evidence type="ECO:0000256" key="1">
    <source>
        <dbReference type="ARBA" id="ARBA00008998"/>
    </source>
</evidence>
<dbReference type="OrthoDB" id="200398at2759"/>
<feature type="coiled-coil region" evidence="2">
    <location>
        <begin position="155"/>
        <end position="193"/>
    </location>
</feature>
<feature type="domain" description="NFACT RNA-binding" evidence="4">
    <location>
        <begin position="1"/>
        <end position="122"/>
    </location>
</feature>
<feature type="transmembrane region" description="Helical" evidence="3">
    <location>
        <begin position="393"/>
        <end position="414"/>
    </location>
</feature>
<keyword evidence="3" id="KW-1133">Transmembrane helix</keyword>
<name>A0A2X0K720_9BASI</name>
<keyword evidence="3" id="KW-0812">Transmembrane</keyword>
<feature type="transmembrane region" description="Helical" evidence="3">
    <location>
        <begin position="465"/>
        <end position="489"/>
    </location>
</feature>
<dbReference type="Pfam" id="PF05670">
    <property type="entry name" value="NFACT-R_1"/>
    <property type="match status" value="1"/>
</dbReference>
<keyword evidence="3" id="KW-0472">Membrane</keyword>
<comment type="similarity">
    <text evidence="1">Belongs to the CCDC25 family.</text>
</comment>
<sequence>MVYFYSCTALGEGKTVTIYSGKDKTNILYVMRYRRPLTGLLLSADVWVHVDKLSSPHIYIRLPTWISSWEAIPKSVLDDAAQLVKAGSIQGNKKDNITVIYTPASNLLKTGEMDVGTVSFKNDRLVRRVYVAERINAIVNRLNKTRVGRAVDHEAEKIEREQKEAKERRLASNERMNRELELSRLRKAESESRDYSRLHETKAALSYEEEEAEWNSRQKEGEFDPDEDFIAQASMSKMTCKGWSSPLLVPNTMKRLITLYVVSFGVAVASFSLALAGLLQPKWIHFATPHNSPLKLSTNYGLFQRCDSSQWTGDRITCRRFPTRRQDCQAPGLSAVDKATLHSLFHDPASTPESTSGLTIRPSALELQALLGAVPADTNDAWGFCDSWISAGYFQQLSLVLGFAAVIACFAAILTPLHSRRKPYRLISSLLFGHAVALIASTSLVAREFNTSDRFVYGSRLAQSFIMSTTAWSLDVVVVAALVLVLGVLKVGDEGGYERIQD</sequence>
<protein>
    <submittedName>
        <fullName evidence="5">BZ3500_MvSof-1268-A1-R1_Chr10-2g02908 protein</fullName>
    </submittedName>
</protein>